<keyword evidence="3" id="KW-0808">Transferase</keyword>
<dbReference type="GO" id="GO:0032259">
    <property type="term" value="P:methylation"/>
    <property type="evidence" value="ECO:0007669"/>
    <property type="project" value="UniProtKB-KW"/>
</dbReference>
<evidence type="ECO:0000256" key="3">
    <source>
        <dbReference type="ARBA" id="ARBA00022679"/>
    </source>
</evidence>
<dbReference type="InterPro" id="IPR029063">
    <property type="entry name" value="SAM-dependent_MTases_sf"/>
</dbReference>
<evidence type="ECO:0000256" key="2">
    <source>
        <dbReference type="ARBA" id="ARBA00022603"/>
    </source>
</evidence>
<protein>
    <recommendedName>
        <fullName evidence="6">Alpha N-terminal protein methyltransferase 1</fullName>
        <ecNumber evidence="5">2.1.1.244</ecNumber>
    </recommendedName>
    <alternativeName>
        <fullName evidence="7">X-Pro-Lys N-terminal protein methyltransferase 1</fullName>
    </alternativeName>
</protein>
<dbReference type="CDD" id="cd02440">
    <property type="entry name" value="AdoMet_MTases"/>
    <property type="match status" value="1"/>
</dbReference>
<evidence type="ECO:0000256" key="6">
    <source>
        <dbReference type="ARBA" id="ARBA00039449"/>
    </source>
</evidence>
<sequence length="239" mass="27270">MDDIQKNDKRTENFYSDAANYWSKVPATEDGMLGGFGFISNTDIEGSELFLRSAFKLKNPPRKEYALDCGSGIGRISKHLLTKHFKKVDLVEQNSEFLEAAKTYLAGRTKRVGEFFPIGLQNFCPEVGKYDVIWCQWVLGHLQDNDFIKFFSHCQAGLKENGVVIVKENITSSENVEVDTQDSSVTRPLKELQRLFDLAGFSSVKEQKQSRLPRGLYPVYMFILRPRKIIRNSVSNVLQ</sequence>
<dbReference type="FunFam" id="3.40.50.150:FF:000025">
    <property type="entry name" value="N-terminal Xaa-Pro-Lys N-methyltransferase 1"/>
    <property type="match status" value="1"/>
</dbReference>
<dbReference type="GO" id="GO:0005737">
    <property type="term" value="C:cytoplasm"/>
    <property type="evidence" value="ECO:0007669"/>
    <property type="project" value="TreeGrafter"/>
</dbReference>
<keyword evidence="2" id="KW-0489">Methyltransferase</keyword>
<evidence type="ECO:0000256" key="1">
    <source>
        <dbReference type="ARBA" id="ARBA00009059"/>
    </source>
</evidence>
<dbReference type="Pfam" id="PF05891">
    <property type="entry name" value="Methyltransf_PK"/>
    <property type="match status" value="1"/>
</dbReference>
<dbReference type="Proteomes" id="UP000829291">
    <property type="component" value="Chromosome 2"/>
</dbReference>
<keyword evidence="12" id="KW-1185">Reference proteome</keyword>
<evidence type="ECO:0000313" key="13">
    <source>
        <dbReference type="RefSeq" id="XP_015522366.1"/>
    </source>
</evidence>
<comment type="catalytic activity">
    <reaction evidence="9">
        <text>N-terminal L-prolyl-L-prolyl-L-lysyl-[protein] + 2 S-adenosyl-L-methionine = N-terminal N,N-dimethyl-L-prolyl-L-prolyl-L-lysyl-[protein] + 2 S-adenosyl-L-homocysteine + 2 H(+)</text>
        <dbReference type="Rhea" id="RHEA:54736"/>
        <dbReference type="Rhea" id="RHEA-COMP:13787"/>
        <dbReference type="Rhea" id="RHEA-COMP:13974"/>
        <dbReference type="ChEBI" id="CHEBI:15378"/>
        <dbReference type="ChEBI" id="CHEBI:57856"/>
        <dbReference type="ChEBI" id="CHEBI:59789"/>
        <dbReference type="ChEBI" id="CHEBI:138059"/>
        <dbReference type="ChEBI" id="CHEBI:138318"/>
        <dbReference type="EC" id="2.1.1.244"/>
    </reaction>
</comment>
<comment type="catalytic activity">
    <reaction evidence="8">
        <text>N-terminal L-seryl-L-prolyl-L-lysyl-[protein] + 3 S-adenosyl-L-methionine = N-terminal N,N,N-trimethyl-L-seryl-L-prolyl-L-lysyl-[protein] + 3 S-adenosyl-L-homocysteine + 3 H(+)</text>
        <dbReference type="Rhea" id="RHEA:54724"/>
        <dbReference type="Rhea" id="RHEA-COMP:13789"/>
        <dbReference type="Rhea" id="RHEA-COMP:13973"/>
        <dbReference type="ChEBI" id="CHEBI:15378"/>
        <dbReference type="ChEBI" id="CHEBI:57856"/>
        <dbReference type="ChEBI" id="CHEBI:59789"/>
        <dbReference type="ChEBI" id="CHEBI:138061"/>
        <dbReference type="ChEBI" id="CHEBI:138317"/>
        <dbReference type="EC" id="2.1.1.244"/>
    </reaction>
</comment>
<evidence type="ECO:0000256" key="5">
    <source>
        <dbReference type="ARBA" id="ARBA00039112"/>
    </source>
</evidence>
<evidence type="ECO:0000256" key="4">
    <source>
        <dbReference type="ARBA" id="ARBA00022691"/>
    </source>
</evidence>
<dbReference type="FunCoup" id="A0A6J0C4Y5">
    <property type="interactions" value="1677"/>
</dbReference>
<dbReference type="Gene3D" id="3.40.50.150">
    <property type="entry name" value="Vaccinia Virus protein VP39"/>
    <property type="match status" value="1"/>
</dbReference>
<dbReference type="GO" id="GO:0071885">
    <property type="term" value="F:N-terminal protein N-methyltransferase activity"/>
    <property type="evidence" value="ECO:0007669"/>
    <property type="project" value="UniProtKB-EC"/>
</dbReference>
<evidence type="ECO:0000256" key="8">
    <source>
        <dbReference type="ARBA" id="ARBA00047306"/>
    </source>
</evidence>
<dbReference type="InterPro" id="IPR008576">
    <property type="entry name" value="MeTrfase_NTM1"/>
</dbReference>
<feature type="binding site" evidence="11">
    <location>
        <begin position="120"/>
        <end position="121"/>
    </location>
    <ligand>
        <name>S-adenosyl-L-methionine</name>
        <dbReference type="ChEBI" id="CHEBI:59789"/>
    </ligand>
</feature>
<proteinExistence type="inferred from homology"/>
<dbReference type="SUPFAM" id="SSF53335">
    <property type="entry name" value="S-adenosyl-L-methionine-dependent methyltransferases"/>
    <property type="match status" value="1"/>
</dbReference>
<comment type="catalytic activity">
    <reaction evidence="10">
        <text>N-terminal L-alanyl-L-prolyl-L-lysyl-[protein] + 3 S-adenosyl-L-methionine = N-terminal N,N,N-trimethyl-L-alanyl-L-prolyl-L-lysyl-[protein] + 3 S-adenosyl-L-homocysteine + 3 H(+)</text>
        <dbReference type="Rhea" id="RHEA:54712"/>
        <dbReference type="Rhea" id="RHEA-COMP:13785"/>
        <dbReference type="Rhea" id="RHEA-COMP:13971"/>
        <dbReference type="ChEBI" id="CHEBI:15378"/>
        <dbReference type="ChEBI" id="CHEBI:57856"/>
        <dbReference type="ChEBI" id="CHEBI:59789"/>
        <dbReference type="ChEBI" id="CHEBI:138057"/>
        <dbReference type="ChEBI" id="CHEBI:138315"/>
        <dbReference type="EC" id="2.1.1.244"/>
    </reaction>
</comment>
<dbReference type="PIRSF" id="PIRSF016958">
    <property type="entry name" value="DUF858_MeTrfase_lik"/>
    <property type="match status" value="1"/>
</dbReference>
<dbReference type="PANTHER" id="PTHR12753">
    <property type="entry name" value="AD-003 - RELATED"/>
    <property type="match status" value="1"/>
</dbReference>
<evidence type="ECO:0000256" key="10">
    <source>
        <dbReference type="ARBA" id="ARBA00048167"/>
    </source>
</evidence>
<dbReference type="KEGG" id="nlo:107226169"/>
<feature type="binding site" evidence="11">
    <location>
        <position position="70"/>
    </location>
    <ligand>
        <name>S-adenosyl-L-methionine</name>
        <dbReference type="ChEBI" id="CHEBI:59789"/>
    </ligand>
</feature>
<comment type="similarity">
    <text evidence="1">Belongs to the methyltransferase superfamily. NTM1 family.</text>
</comment>
<reference evidence="13" key="1">
    <citation type="submission" date="2025-08" db="UniProtKB">
        <authorList>
            <consortium name="RefSeq"/>
        </authorList>
    </citation>
    <scope>IDENTIFICATION</scope>
    <source>
        <tissue evidence="13">Thorax and Abdomen</tissue>
    </source>
</reference>
<dbReference type="AlphaFoldDB" id="A0A6J0C4Y5"/>
<evidence type="ECO:0000313" key="12">
    <source>
        <dbReference type="Proteomes" id="UP000829291"/>
    </source>
</evidence>
<dbReference type="CTD" id="36022"/>
<feature type="binding site" evidence="11">
    <location>
        <position position="75"/>
    </location>
    <ligand>
        <name>S-adenosyl-L-methionine</name>
        <dbReference type="ChEBI" id="CHEBI:59789"/>
    </ligand>
</feature>
<gene>
    <name evidence="13" type="primary">LOC107226169</name>
</gene>
<dbReference type="EC" id="2.1.1.244" evidence="5"/>
<dbReference type="OrthoDB" id="1298661at2759"/>
<organism evidence="13">
    <name type="scientific">Neodiprion lecontei</name>
    <name type="common">Redheaded pine sawfly</name>
    <dbReference type="NCBI Taxonomy" id="441921"/>
    <lineage>
        <taxon>Eukaryota</taxon>
        <taxon>Metazoa</taxon>
        <taxon>Ecdysozoa</taxon>
        <taxon>Arthropoda</taxon>
        <taxon>Hexapoda</taxon>
        <taxon>Insecta</taxon>
        <taxon>Pterygota</taxon>
        <taxon>Neoptera</taxon>
        <taxon>Endopterygota</taxon>
        <taxon>Hymenoptera</taxon>
        <taxon>Tenthredinoidea</taxon>
        <taxon>Diprionidae</taxon>
        <taxon>Diprioninae</taxon>
        <taxon>Neodiprion</taxon>
    </lineage>
</organism>
<dbReference type="RefSeq" id="XP_015522366.1">
    <property type="nucleotide sequence ID" value="XM_015666880.2"/>
</dbReference>
<accession>A0A6J0C4Y5</accession>
<evidence type="ECO:0000256" key="9">
    <source>
        <dbReference type="ARBA" id="ARBA00047885"/>
    </source>
</evidence>
<evidence type="ECO:0000256" key="11">
    <source>
        <dbReference type="PIRSR" id="PIRSR016958-1"/>
    </source>
</evidence>
<dbReference type="PANTHER" id="PTHR12753:SF0">
    <property type="entry name" value="ALPHA N-TERMINAL PROTEIN METHYLTRANSFERASE 1"/>
    <property type="match status" value="1"/>
</dbReference>
<feature type="binding site" evidence="11">
    <location>
        <position position="136"/>
    </location>
    <ligand>
        <name>S-adenosyl-L-methionine</name>
        <dbReference type="ChEBI" id="CHEBI:59789"/>
    </ligand>
</feature>
<dbReference type="GeneID" id="107226169"/>
<keyword evidence="4 11" id="KW-0949">S-adenosyl-L-methionine</keyword>
<dbReference type="InParanoid" id="A0A6J0C4Y5"/>
<evidence type="ECO:0000256" key="7">
    <source>
        <dbReference type="ARBA" id="ARBA00043129"/>
    </source>
</evidence>
<name>A0A6J0C4Y5_NEOLC</name>